<keyword evidence="2" id="KW-1185">Reference proteome</keyword>
<proteinExistence type="predicted"/>
<evidence type="ECO:0000313" key="1">
    <source>
        <dbReference type="EMBL" id="UNK46674.1"/>
    </source>
</evidence>
<protein>
    <submittedName>
        <fullName evidence="1">Uncharacterized protein</fullName>
    </submittedName>
</protein>
<dbReference type="Proteomes" id="UP000829069">
    <property type="component" value="Chromosome"/>
</dbReference>
<gene>
    <name evidence="1" type="ORF">MNQ99_04765</name>
</gene>
<evidence type="ECO:0000313" key="2">
    <source>
        <dbReference type="Proteomes" id="UP000829069"/>
    </source>
</evidence>
<dbReference type="RefSeq" id="WP_241914632.1">
    <property type="nucleotide sequence ID" value="NZ_CP093326.1"/>
</dbReference>
<name>A0ABY3W8K0_9MICC</name>
<dbReference type="EMBL" id="CP093326">
    <property type="protein sequence ID" value="UNK46674.1"/>
    <property type="molecule type" value="Genomic_DNA"/>
</dbReference>
<reference evidence="1 2" key="1">
    <citation type="submission" date="2022-03" db="EMBL/GenBank/DDBJ databases">
        <title>Isotopic signatures of nitrous oxide derived from detoxification processes.</title>
        <authorList>
            <person name="Behrendt U."/>
            <person name="Buchen C."/>
            <person name="Well R."/>
            <person name="Ulrich A."/>
            <person name="Rohe L."/>
            <person name="Kolb S."/>
            <person name="Schloter M."/>
            <person name="Horn M.A."/>
            <person name="Augustin J."/>
        </authorList>
    </citation>
    <scope>NUCLEOTIDE SEQUENCE [LARGE SCALE GENOMIC DNA]</scope>
    <source>
        <strain evidence="1 2">S4-C24</strain>
    </source>
</reference>
<organism evidence="1 2">
    <name type="scientific">Arthrobacter sulfonylureivorans</name>
    <dbReference type="NCBI Taxonomy" id="2486855"/>
    <lineage>
        <taxon>Bacteria</taxon>
        <taxon>Bacillati</taxon>
        <taxon>Actinomycetota</taxon>
        <taxon>Actinomycetes</taxon>
        <taxon>Micrococcales</taxon>
        <taxon>Micrococcaceae</taxon>
        <taxon>Arthrobacter</taxon>
    </lineage>
</organism>
<sequence length="159" mass="18025">MSDGTKLTGTYGTWQGREWELDGSAPYNGKLTLIRDGGEQPGPDWKQMVYPNRFARTPLHFRKDVDAGEVSDVHSIKATAMLDQHQVLVIAEDDGERLAVQTVEQMASETIRRFIDQFGFEPYENAFVFGWVEPHALRDLNIERTERVHTASSRSEQAA</sequence>
<accession>A0ABY3W8K0</accession>